<accession>A0ABM0MWF1</accession>
<evidence type="ECO:0000256" key="1">
    <source>
        <dbReference type="ARBA" id="ARBA00004323"/>
    </source>
</evidence>
<name>A0ABM0MWF1_SACKO</name>
<proteinExistence type="inferred from homology"/>
<protein>
    <submittedName>
        <fullName evidence="14">CMP-N-acetylneuraminate-poly-alpha-2, 8-sialyltransferase-like</fullName>
    </submittedName>
</protein>
<evidence type="ECO:0000256" key="8">
    <source>
        <dbReference type="ARBA" id="ARBA00023034"/>
    </source>
</evidence>
<dbReference type="InterPro" id="IPR050943">
    <property type="entry name" value="Glycosyltr_29_Sialyltrsf"/>
</dbReference>
<reference evidence="14" key="1">
    <citation type="submission" date="2025-08" db="UniProtKB">
        <authorList>
            <consortium name="RefSeq"/>
        </authorList>
    </citation>
    <scope>IDENTIFICATION</scope>
    <source>
        <tissue evidence="14">Testes</tissue>
    </source>
</reference>
<dbReference type="InterPro" id="IPR012163">
    <property type="entry name" value="Sialyl_trans"/>
</dbReference>
<dbReference type="GeneID" id="102802697"/>
<evidence type="ECO:0000256" key="10">
    <source>
        <dbReference type="ARBA" id="ARBA00023157"/>
    </source>
</evidence>
<keyword evidence="4" id="KW-0808">Transferase</keyword>
<dbReference type="PIRSF" id="PIRSF005557">
    <property type="entry name" value="Sialyl_trans"/>
    <property type="match status" value="1"/>
</dbReference>
<keyword evidence="10" id="KW-1015">Disulfide bond</keyword>
<dbReference type="CDD" id="cd23963">
    <property type="entry name" value="GT29_ST8SIA"/>
    <property type="match status" value="1"/>
</dbReference>
<keyword evidence="6" id="KW-0735">Signal-anchor</keyword>
<evidence type="ECO:0000313" key="14">
    <source>
        <dbReference type="RefSeq" id="XP_006824342.1"/>
    </source>
</evidence>
<evidence type="ECO:0000313" key="13">
    <source>
        <dbReference type="Proteomes" id="UP000694865"/>
    </source>
</evidence>
<keyword evidence="8" id="KW-0333">Golgi apparatus</keyword>
<evidence type="ECO:0000256" key="9">
    <source>
        <dbReference type="ARBA" id="ARBA00023136"/>
    </source>
</evidence>
<evidence type="ECO:0000256" key="7">
    <source>
        <dbReference type="ARBA" id="ARBA00022989"/>
    </source>
</evidence>
<gene>
    <name evidence="14" type="primary">LOC102802697</name>
</gene>
<dbReference type="InterPro" id="IPR001675">
    <property type="entry name" value="Glyco_trans_29"/>
</dbReference>
<keyword evidence="3" id="KW-0328">Glycosyltransferase</keyword>
<comment type="similarity">
    <text evidence="2">Belongs to the glycosyltransferase 29 family.</text>
</comment>
<dbReference type="PANTHER" id="PTHR11987:SF36">
    <property type="entry name" value="SIA-ALPHA-2,3-GAL-BETA-1,4-GLCNAC-R:ALPHA 2,8-SIALYLTRANSFERASE"/>
    <property type="match status" value="1"/>
</dbReference>
<dbReference type="InterPro" id="IPR038578">
    <property type="entry name" value="GT29-like_sf"/>
</dbReference>
<comment type="subcellular location">
    <subcellularLocation>
        <location evidence="1">Golgi apparatus membrane</location>
        <topology evidence="1">Single-pass type II membrane protein</topology>
    </subcellularLocation>
</comment>
<dbReference type="PANTHER" id="PTHR11987">
    <property type="entry name" value="ALPHA-2,8-SIALYLTRANSFERASE"/>
    <property type="match status" value="1"/>
</dbReference>
<evidence type="ECO:0000256" key="12">
    <source>
        <dbReference type="SAM" id="Phobius"/>
    </source>
</evidence>
<dbReference type="Pfam" id="PF00777">
    <property type="entry name" value="Glyco_transf_29"/>
    <property type="match status" value="1"/>
</dbReference>
<sequence>MSPYWPVGELAFVITRKRTLCILWIGVCVSVILHFAIGNLRVKLRVSSSSHTVIPGPTMVSRKEIRRFRSSVNSIILAKNNIVLGERLTYSSIQREHFHISAKLYNILPTTSSVVDRRHRSCSVVGNSGIILGSGCGRRIDKAEYVYRCNAAPINPHVKDAGRKSNFVTFNRSIMHKRYGGLRTVQNRTKLKNEINGHNLIWLPVYSQPSIANSYITLAYLLRYFNIPVVVMHPTHMIETRRHWKKWGINKIMSTGFYLVSVAIELCDEVQLYGFWPFTVSPRGKPVSYHYYDDLNFTTTHNFSAEFDVLVKLHELGVVELNVDCH</sequence>
<evidence type="ECO:0000256" key="11">
    <source>
        <dbReference type="ARBA" id="ARBA00023180"/>
    </source>
</evidence>
<keyword evidence="13" id="KW-1185">Reference proteome</keyword>
<dbReference type="RefSeq" id="XP_006824342.1">
    <property type="nucleotide sequence ID" value="XM_006824279.1"/>
</dbReference>
<evidence type="ECO:0000256" key="2">
    <source>
        <dbReference type="ARBA" id="ARBA00006003"/>
    </source>
</evidence>
<feature type="transmembrane region" description="Helical" evidence="12">
    <location>
        <begin position="21"/>
        <end position="40"/>
    </location>
</feature>
<dbReference type="Proteomes" id="UP000694865">
    <property type="component" value="Unplaced"/>
</dbReference>
<dbReference type="Gene3D" id="3.90.1480.20">
    <property type="entry name" value="Glycosyl transferase family 29"/>
    <property type="match status" value="1"/>
</dbReference>
<evidence type="ECO:0000256" key="4">
    <source>
        <dbReference type="ARBA" id="ARBA00022679"/>
    </source>
</evidence>
<keyword evidence="7 12" id="KW-1133">Transmembrane helix</keyword>
<keyword evidence="9 12" id="KW-0472">Membrane</keyword>
<organism evidence="13 14">
    <name type="scientific">Saccoglossus kowalevskii</name>
    <name type="common">Acorn worm</name>
    <dbReference type="NCBI Taxonomy" id="10224"/>
    <lineage>
        <taxon>Eukaryota</taxon>
        <taxon>Metazoa</taxon>
        <taxon>Hemichordata</taxon>
        <taxon>Enteropneusta</taxon>
        <taxon>Harrimaniidae</taxon>
        <taxon>Saccoglossus</taxon>
    </lineage>
</organism>
<evidence type="ECO:0000256" key="6">
    <source>
        <dbReference type="ARBA" id="ARBA00022968"/>
    </source>
</evidence>
<evidence type="ECO:0000256" key="5">
    <source>
        <dbReference type="ARBA" id="ARBA00022692"/>
    </source>
</evidence>
<keyword evidence="11" id="KW-0325">Glycoprotein</keyword>
<keyword evidence="5 12" id="KW-0812">Transmembrane</keyword>
<evidence type="ECO:0000256" key="3">
    <source>
        <dbReference type="ARBA" id="ARBA00022676"/>
    </source>
</evidence>